<evidence type="ECO:0000313" key="3">
    <source>
        <dbReference type="Proteomes" id="UP000294498"/>
    </source>
</evidence>
<dbReference type="RefSeq" id="WP_162852446.1">
    <property type="nucleotide sequence ID" value="NZ_SODV01000001.1"/>
</dbReference>
<gene>
    <name evidence="2" type="ORF">EDB95_0252</name>
</gene>
<proteinExistence type="predicted"/>
<evidence type="ECO:0000256" key="1">
    <source>
        <dbReference type="SAM" id="Phobius"/>
    </source>
</evidence>
<keyword evidence="1" id="KW-1133">Transmembrane helix</keyword>
<sequence length="92" mass="10471">MYLQPSTVWLAILSIWAIVIGCNVYVGYVQVRLFHKGLLHSNWSLGTSILKSARQYATDRRDIRMIRNATVLFNVSIVAFLSFLLGVTWLAI</sequence>
<organism evidence="2 3">
    <name type="scientific">Dinghuibacter silviterrae</name>
    <dbReference type="NCBI Taxonomy" id="1539049"/>
    <lineage>
        <taxon>Bacteria</taxon>
        <taxon>Pseudomonadati</taxon>
        <taxon>Bacteroidota</taxon>
        <taxon>Chitinophagia</taxon>
        <taxon>Chitinophagales</taxon>
        <taxon>Chitinophagaceae</taxon>
        <taxon>Dinghuibacter</taxon>
    </lineage>
</organism>
<reference evidence="2 3" key="1">
    <citation type="submission" date="2019-03" db="EMBL/GenBank/DDBJ databases">
        <title>Genomic Encyclopedia of Type Strains, Phase IV (KMG-IV): sequencing the most valuable type-strain genomes for metagenomic binning, comparative biology and taxonomic classification.</title>
        <authorList>
            <person name="Goeker M."/>
        </authorList>
    </citation>
    <scope>NUCLEOTIDE SEQUENCE [LARGE SCALE GENOMIC DNA]</scope>
    <source>
        <strain evidence="2 3">DSM 100059</strain>
    </source>
</reference>
<accession>A0A4R8DMN8</accession>
<dbReference type="EMBL" id="SODV01000001">
    <property type="protein sequence ID" value="TDW99243.1"/>
    <property type="molecule type" value="Genomic_DNA"/>
</dbReference>
<keyword evidence="1" id="KW-0812">Transmembrane</keyword>
<dbReference type="AlphaFoldDB" id="A0A4R8DMN8"/>
<comment type="caution">
    <text evidence="2">The sequence shown here is derived from an EMBL/GenBank/DDBJ whole genome shotgun (WGS) entry which is preliminary data.</text>
</comment>
<keyword evidence="3" id="KW-1185">Reference proteome</keyword>
<keyword evidence="1" id="KW-0472">Membrane</keyword>
<evidence type="ECO:0000313" key="2">
    <source>
        <dbReference type="EMBL" id="TDW99243.1"/>
    </source>
</evidence>
<protein>
    <submittedName>
        <fullName evidence="2">Uncharacterized protein</fullName>
    </submittedName>
</protein>
<name>A0A4R8DMN8_9BACT</name>
<dbReference type="Proteomes" id="UP000294498">
    <property type="component" value="Unassembled WGS sequence"/>
</dbReference>
<feature type="transmembrane region" description="Helical" evidence="1">
    <location>
        <begin position="6"/>
        <end position="26"/>
    </location>
</feature>
<feature type="transmembrane region" description="Helical" evidence="1">
    <location>
        <begin position="71"/>
        <end position="91"/>
    </location>
</feature>